<reference evidence="1 2" key="1">
    <citation type="journal article" date="2019" name="Int. J. Syst. Evol. Microbiol.">
        <title>The Global Catalogue of Microorganisms (GCM) 10K type strain sequencing project: providing services to taxonomists for standard genome sequencing and annotation.</title>
        <authorList>
            <consortium name="The Broad Institute Genomics Platform"/>
            <consortium name="The Broad Institute Genome Sequencing Center for Infectious Disease"/>
            <person name="Wu L."/>
            <person name="Ma J."/>
        </authorList>
    </citation>
    <scope>NUCLEOTIDE SEQUENCE [LARGE SCALE GENOMIC DNA]</scope>
    <source>
        <strain evidence="1 2">JCM 14307</strain>
    </source>
</reference>
<evidence type="ECO:0000313" key="2">
    <source>
        <dbReference type="Proteomes" id="UP001500280"/>
    </source>
</evidence>
<protein>
    <submittedName>
        <fullName evidence="1">AAA family ATPase</fullName>
    </submittedName>
</protein>
<gene>
    <name evidence="1" type="ORF">GCM10009745_65540</name>
</gene>
<organism evidence="1 2">
    <name type="scientific">Kribbella yunnanensis</name>
    <dbReference type="NCBI Taxonomy" id="190194"/>
    <lineage>
        <taxon>Bacteria</taxon>
        <taxon>Bacillati</taxon>
        <taxon>Actinomycetota</taxon>
        <taxon>Actinomycetes</taxon>
        <taxon>Propionibacteriales</taxon>
        <taxon>Kribbellaceae</taxon>
        <taxon>Kribbella</taxon>
    </lineage>
</organism>
<dbReference type="Pfam" id="PF13671">
    <property type="entry name" value="AAA_33"/>
    <property type="match status" value="1"/>
</dbReference>
<evidence type="ECO:0000313" key="1">
    <source>
        <dbReference type="EMBL" id="GAA1708585.1"/>
    </source>
</evidence>
<dbReference type="Gene3D" id="3.40.50.300">
    <property type="entry name" value="P-loop containing nucleotide triphosphate hydrolases"/>
    <property type="match status" value="1"/>
</dbReference>
<dbReference type="RefSeq" id="WP_344160677.1">
    <property type="nucleotide sequence ID" value="NZ_BAAANF010000022.1"/>
</dbReference>
<dbReference type="InterPro" id="IPR027417">
    <property type="entry name" value="P-loop_NTPase"/>
</dbReference>
<proteinExistence type="predicted"/>
<comment type="caution">
    <text evidence="1">The sequence shown here is derived from an EMBL/GenBank/DDBJ whole genome shotgun (WGS) entry which is preliminary data.</text>
</comment>
<dbReference type="EMBL" id="BAAANF010000022">
    <property type="protein sequence ID" value="GAA1708585.1"/>
    <property type="molecule type" value="Genomic_DNA"/>
</dbReference>
<keyword evidence="2" id="KW-1185">Reference proteome</keyword>
<name>A0ABN2INF7_9ACTN</name>
<dbReference type="Proteomes" id="UP001500280">
    <property type="component" value="Unassembled WGS sequence"/>
</dbReference>
<sequence>MRATVYLIVGLPGAGKTTHAKQLELEAPALRLTTDEWQILLFDYENPEDRRDLVEGKLIEIGMRTAQLGTNVILDFGFWSKDERTALRWIAAAVGARCQVVYLPIDAEEQRQRIMHRFTTTPDQTFTISDAELAEWRTVFEPPDQAELDGTHLAPAPPDHPTWSAWASHRWPSLPELAENPVT</sequence>
<accession>A0ABN2INF7</accession>
<dbReference type="SUPFAM" id="SSF52540">
    <property type="entry name" value="P-loop containing nucleoside triphosphate hydrolases"/>
    <property type="match status" value="1"/>
</dbReference>